<dbReference type="InterPro" id="IPR038765">
    <property type="entry name" value="Papain-like_cys_pep_sf"/>
</dbReference>
<evidence type="ECO:0000313" key="2">
    <source>
        <dbReference type="EMBL" id="QHU33595.1"/>
    </source>
</evidence>
<accession>A0A6C0LUA5</accession>
<protein>
    <recommendedName>
        <fullName evidence="1">OTU domain-containing protein</fullName>
    </recommendedName>
</protein>
<dbReference type="Gene3D" id="3.90.70.80">
    <property type="match status" value="1"/>
</dbReference>
<dbReference type="CDD" id="cd22758">
    <property type="entry name" value="OTU_232R-like"/>
    <property type="match status" value="1"/>
</dbReference>
<proteinExistence type="predicted"/>
<dbReference type="PANTHER" id="PTHR12419">
    <property type="entry name" value="OTU DOMAIN CONTAINING PROTEIN"/>
    <property type="match status" value="1"/>
</dbReference>
<dbReference type="PROSITE" id="PS50802">
    <property type="entry name" value="OTU"/>
    <property type="match status" value="1"/>
</dbReference>
<dbReference type="Pfam" id="PF02338">
    <property type="entry name" value="OTU"/>
    <property type="match status" value="1"/>
</dbReference>
<dbReference type="GO" id="GO:0004843">
    <property type="term" value="F:cysteine-type deubiquitinase activity"/>
    <property type="evidence" value="ECO:0007669"/>
    <property type="project" value="TreeGrafter"/>
</dbReference>
<dbReference type="InterPro" id="IPR003323">
    <property type="entry name" value="OTU_dom"/>
</dbReference>
<dbReference type="EMBL" id="MN740559">
    <property type="protein sequence ID" value="QHU33595.1"/>
    <property type="molecule type" value="Genomic_DNA"/>
</dbReference>
<dbReference type="PANTHER" id="PTHR12419:SF11">
    <property type="entry name" value="OTU DOMAIN-CONTAINING PROTEIN DDB_G0284757"/>
    <property type="match status" value="1"/>
</dbReference>
<dbReference type="SUPFAM" id="SSF54001">
    <property type="entry name" value="Cysteine proteinases"/>
    <property type="match status" value="1"/>
</dbReference>
<feature type="domain" description="OTU" evidence="1">
    <location>
        <begin position="108"/>
        <end position="232"/>
    </location>
</feature>
<dbReference type="InterPro" id="IPR050704">
    <property type="entry name" value="Peptidase_C85-like"/>
</dbReference>
<evidence type="ECO:0000259" key="1">
    <source>
        <dbReference type="PROSITE" id="PS50802"/>
    </source>
</evidence>
<organism evidence="2">
    <name type="scientific">viral metagenome</name>
    <dbReference type="NCBI Taxonomy" id="1070528"/>
    <lineage>
        <taxon>unclassified sequences</taxon>
        <taxon>metagenomes</taxon>
        <taxon>organismal metagenomes</taxon>
    </lineage>
</organism>
<sequence>MEYTQNKCFIPKSRREFTAATNTTPRHQFPKPNDMSLRSSARLTGIAKPNYREVSTISTIVSQFDFNVMQYQMAPVTEKSPLDLMVPAMRKRVTRSHMLKNALASHGLEKKSSLGDGNCLYHSLTDQINATGLYSEYNHISMRRSIVAHIYRNYDFYGNFLEEKLVTKLRLGKWGSHVDVSAAADLFNLKITVIKYNGDDVILPRHNNPDSVVGSIFLCFQSELHYDSTARVEY</sequence>
<name>A0A6C0LUA5_9ZZZZ</name>
<reference evidence="2" key="1">
    <citation type="journal article" date="2020" name="Nature">
        <title>Giant virus diversity and host interactions through global metagenomics.</title>
        <authorList>
            <person name="Schulz F."/>
            <person name="Roux S."/>
            <person name="Paez-Espino D."/>
            <person name="Jungbluth S."/>
            <person name="Walsh D.A."/>
            <person name="Denef V.J."/>
            <person name="McMahon K.D."/>
            <person name="Konstantinidis K.T."/>
            <person name="Eloe-Fadrosh E.A."/>
            <person name="Kyrpides N.C."/>
            <person name="Woyke T."/>
        </authorList>
    </citation>
    <scope>NUCLEOTIDE SEQUENCE</scope>
    <source>
        <strain evidence="2">GVMAG-S-1016704-121</strain>
    </source>
</reference>
<dbReference type="GO" id="GO:0016579">
    <property type="term" value="P:protein deubiquitination"/>
    <property type="evidence" value="ECO:0007669"/>
    <property type="project" value="TreeGrafter"/>
</dbReference>
<dbReference type="AlphaFoldDB" id="A0A6C0LUA5"/>